<accession>A0A0U1P8Z6</accession>
<dbReference type="GO" id="GO:0032259">
    <property type="term" value="P:methylation"/>
    <property type="evidence" value="ECO:0007669"/>
    <property type="project" value="UniProtKB-KW"/>
</dbReference>
<gene>
    <name evidence="3" type="ORF">PLEI_2787</name>
</gene>
<dbReference type="InterPro" id="IPR029063">
    <property type="entry name" value="SAM-dependent_MTases_sf"/>
</dbReference>
<dbReference type="Proteomes" id="UP000030675">
    <property type="component" value="Unassembled WGS sequence"/>
</dbReference>
<dbReference type="InterPro" id="IPR016874">
    <property type="entry name" value="TcmP-like"/>
</dbReference>
<dbReference type="PANTHER" id="PTHR43619:SF2">
    <property type="entry name" value="S-ADENOSYL-L-METHIONINE-DEPENDENT METHYLTRANSFERASES SUPERFAMILY PROTEIN"/>
    <property type="match status" value="1"/>
</dbReference>
<organism evidence="3 4">
    <name type="scientific">Photobacterium leiognathi lrivu.4.1</name>
    <dbReference type="NCBI Taxonomy" id="1248232"/>
    <lineage>
        <taxon>Bacteria</taxon>
        <taxon>Pseudomonadati</taxon>
        <taxon>Pseudomonadota</taxon>
        <taxon>Gammaproteobacteria</taxon>
        <taxon>Vibrionales</taxon>
        <taxon>Vibrionaceae</taxon>
        <taxon>Photobacterium</taxon>
    </lineage>
</organism>
<keyword evidence="1" id="KW-0489">Methyltransferase</keyword>
<dbReference type="PANTHER" id="PTHR43619">
    <property type="entry name" value="S-ADENOSYL-L-METHIONINE-DEPENDENT METHYLTRANSFERASE YKTD-RELATED"/>
    <property type="match status" value="1"/>
</dbReference>
<dbReference type="RefSeq" id="WP_023933885.1">
    <property type="nucleotide sequence ID" value="NZ_DF196819.1"/>
</dbReference>
<sequence length="265" mass="30900">MTKVDRYVIPSDLLQPLWYRSRESLADDGLIYDPVAAAACRQCYLVPDCVNQDVPQRQLLHATLTLQCDHQVRDFLTRHPQGLIVNVGAGLDTRFYRLDNGRCRWFELDTDENLLWREKLFHRSDRYTLKTGSVLELDWLKRLPKMTHTSMMLLCDQALLSCDSQQLATFLQKIGCSFSNIEICVVVAGDLCHSPLAKKMGCSEYQHGYRYPAQQVLNWLPWAELVHCYSPLDRACPRWRAWQRWIAKMPSMKYRLTPVLVHLKL</sequence>
<dbReference type="EMBL" id="DF196819">
    <property type="protein sequence ID" value="GAD31130.1"/>
    <property type="molecule type" value="Genomic_DNA"/>
</dbReference>
<keyword evidence="2" id="KW-0808">Transferase</keyword>
<dbReference type="Pfam" id="PF04072">
    <property type="entry name" value="LCM"/>
    <property type="match status" value="1"/>
</dbReference>
<evidence type="ECO:0000256" key="2">
    <source>
        <dbReference type="ARBA" id="ARBA00022679"/>
    </source>
</evidence>
<dbReference type="Gene3D" id="3.40.50.150">
    <property type="entry name" value="Vaccinia Virus protein VP39"/>
    <property type="match status" value="1"/>
</dbReference>
<dbReference type="PIRSF" id="PIRSF028177">
    <property type="entry name" value="Polyketide_synth_Omtfrase_TcmP"/>
    <property type="match status" value="1"/>
</dbReference>
<proteinExistence type="predicted"/>
<dbReference type="HOGENOM" id="CLU_1030339_0_0_6"/>
<reference evidence="4" key="1">
    <citation type="submission" date="2012-12" db="EMBL/GenBank/DDBJ databases">
        <title>Genome Sequence of Photobacterium leiognathi lrivu.4.1.</title>
        <authorList>
            <person name="Urbanczyk H."/>
            <person name="Ogura Y."/>
            <person name="Hayashi T."/>
            <person name="Dunlap P.V."/>
        </authorList>
    </citation>
    <scope>NUCLEOTIDE SEQUENCE [LARGE SCALE GENOMIC DNA]</scope>
    <source>
        <strain evidence="4">lrivu.4.1</strain>
    </source>
</reference>
<dbReference type="SUPFAM" id="SSF53335">
    <property type="entry name" value="S-adenosyl-L-methionine-dependent methyltransferases"/>
    <property type="match status" value="1"/>
</dbReference>
<dbReference type="InterPro" id="IPR007213">
    <property type="entry name" value="Ppm1/Ppm2/Tcmp"/>
</dbReference>
<dbReference type="GO" id="GO:0008168">
    <property type="term" value="F:methyltransferase activity"/>
    <property type="evidence" value="ECO:0007669"/>
    <property type="project" value="UniProtKB-KW"/>
</dbReference>
<evidence type="ECO:0000313" key="4">
    <source>
        <dbReference type="Proteomes" id="UP000030675"/>
    </source>
</evidence>
<evidence type="ECO:0000256" key="1">
    <source>
        <dbReference type="ARBA" id="ARBA00022603"/>
    </source>
</evidence>
<dbReference type="eggNOG" id="COG3315">
    <property type="taxonomic scope" value="Bacteria"/>
</dbReference>
<evidence type="ECO:0000313" key="3">
    <source>
        <dbReference type="EMBL" id="GAD31130.1"/>
    </source>
</evidence>
<dbReference type="AlphaFoldDB" id="A0A0U1P8Z6"/>
<protein>
    <submittedName>
        <fullName evidence="3">Soluble pyridine nucleotide transhydrogenase</fullName>
    </submittedName>
</protein>
<name>A0A0U1P8Z6_PHOLE</name>